<evidence type="ECO:0000313" key="3">
    <source>
        <dbReference type="Proteomes" id="UP001290861"/>
    </source>
</evidence>
<dbReference type="InterPro" id="IPR019897">
    <property type="entry name" value="RidA_CS"/>
</dbReference>
<dbReference type="Pfam" id="PF01042">
    <property type="entry name" value="Ribonuc_L-PSP"/>
    <property type="match status" value="1"/>
</dbReference>
<dbReference type="InterPro" id="IPR035959">
    <property type="entry name" value="RutC-like_sf"/>
</dbReference>
<organism evidence="2 3">
    <name type="scientific">Pontiella agarivorans</name>
    <dbReference type="NCBI Taxonomy" id="3038953"/>
    <lineage>
        <taxon>Bacteria</taxon>
        <taxon>Pseudomonadati</taxon>
        <taxon>Kiritimatiellota</taxon>
        <taxon>Kiritimatiellia</taxon>
        <taxon>Kiritimatiellales</taxon>
        <taxon>Pontiellaceae</taxon>
        <taxon>Pontiella</taxon>
    </lineage>
</organism>
<dbReference type="EMBL" id="JARVCO010000002">
    <property type="protein sequence ID" value="MDZ8117588.1"/>
    <property type="molecule type" value="Genomic_DNA"/>
</dbReference>
<dbReference type="InterPro" id="IPR006056">
    <property type="entry name" value="RidA"/>
</dbReference>
<name>A0ABU5MTT9_9BACT</name>
<evidence type="ECO:0000313" key="2">
    <source>
        <dbReference type="EMBL" id="MDZ8117588.1"/>
    </source>
</evidence>
<reference evidence="2 3" key="1">
    <citation type="journal article" date="2024" name="Appl. Environ. Microbiol.">
        <title>Pontiella agarivorans sp. nov., a novel marine anaerobic bacterium capable of degrading macroalgal polysaccharides and fixing nitrogen.</title>
        <authorList>
            <person name="Liu N."/>
            <person name="Kivenson V."/>
            <person name="Peng X."/>
            <person name="Cui Z."/>
            <person name="Lankiewicz T.S."/>
            <person name="Gosselin K.M."/>
            <person name="English C.J."/>
            <person name="Blair E.M."/>
            <person name="O'Malley M.A."/>
            <person name="Valentine D.L."/>
        </authorList>
    </citation>
    <scope>NUCLEOTIDE SEQUENCE [LARGE SCALE GENOMIC DNA]</scope>
    <source>
        <strain evidence="2 3">NLcol2</strain>
    </source>
</reference>
<dbReference type="PANTHER" id="PTHR11803">
    <property type="entry name" value="2-IMINOBUTANOATE/2-IMINOPROPANOATE DEAMINASE RIDA"/>
    <property type="match status" value="1"/>
</dbReference>
<protein>
    <submittedName>
        <fullName evidence="2">RidA family protein</fullName>
    </submittedName>
</protein>
<evidence type="ECO:0000256" key="1">
    <source>
        <dbReference type="ARBA" id="ARBA00010552"/>
    </source>
</evidence>
<comment type="caution">
    <text evidence="2">The sequence shown here is derived from an EMBL/GenBank/DDBJ whole genome shotgun (WGS) entry which is preliminary data.</text>
</comment>
<dbReference type="SUPFAM" id="SSF55298">
    <property type="entry name" value="YjgF-like"/>
    <property type="match status" value="1"/>
</dbReference>
<dbReference type="PANTHER" id="PTHR11803:SF58">
    <property type="entry name" value="PROTEIN HMF1-RELATED"/>
    <property type="match status" value="1"/>
</dbReference>
<dbReference type="Proteomes" id="UP001290861">
    <property type="component" value="Unassembled WGS sequence"/>
</dbReference>
<dbReference type="CDD" id="cd00448">
    <property type="entry name" value="YjgF_YER057c_UK114_family"/>
    <property type="match status" value="1"/>
</dbReference>
<proteinExistence type="inferred from homology"/>
<dbReference type="RefSeq" id="WP_322607389.1">
    <property type="nucleotide sequence ID" value="NZ_JARVCO010000002.1"/>
</dbReference>
<dbReference type="InterPro" id="IPR006175">
    <property type="entry name" value="YjgF/YER057c/UK114"/>
</dbReference>
<dbReference type="Gene3D" id="3.30.1330.40">
    <property type="entry name" value="RutC-like"/>
    <property type="match status" value="1"/>
</dbReference>
<accession>A0ABU5MTT9</accession>
<keyword evidence="3" id="KW-1185">Reference proteome</keyword>
<comment type="similarity">
    <text evidence="1">Belongs to the RutC family.</text>
</comment>
<dbReference type="NCBIfam" id="TIGR00004">
    <property type="entry name" value="Rid family detoxifying hydrolase"/>
    <property type="match status" value="1"/>
</dbReference>
<sequence length="127" mass="13672">MKKIISTSKAPEPIGPYNQAVQCGNLLYTSGQIPVNPETGTKVEGGIKEQTIQVLENLKAVLAEAGTSLDRAVKTTVFLQDMNEFAEFNGVYAEYFDEETAPARSTVQVAALPIGARVEIELIAELA</sequence>
<gene>
    <name evidence="2" type="ORF">P9H32_03035</name>
</gene>
<dbReference type="PROSITE" id="PS01094">
    <property type="entry name" value="UPF0076"/>
    <property type="match status" value="1"/>
</dbReference>